<feature type="domain" description="Deacetylase PdaC" evidence="3">
    <location>
        <begin position="75"/>
        <end position="164"/>
    </location>
</feature>
<protein>
    <submittedName>
        <fullName evidence="4">DUF3298 and DUF4163 domain-containing protein</fullName>
    </submittedName>
</protein>
<sequence length="288" mass="31006">MGLVTKLGFLAGWSLLIAGCSADSAPRNSATQATESVPDGASAPVSPGQPPAPEATAPAMPQGQGADADNAIDLATDTYEFQYSYPAAAAAIAPLREELDRRRDAMRAEVETRSRAEKSAAAQGAYPFRPQTFSASWSVVADVPDWLSLFAETYEFTGGAHGMSGFEALVWNRRIERLERPLDLFVSAEAFSAALRTRLCRALDAQRAQRRGQPLEPGAPFTDCIDPARQTVLLGSSNGKTFDRLEFRIAPYEAGPYAEGSYDVTLGVDGAVMRALRPQYRNAFSIFS</sequence>
<feature type="signal peptide" evidence="2">
    <location>
        <begin position="1"/>
        <end position="22"/>
    </location>
</feature>
<feature type="chain" id="PRO_5045955780" evidence="2">
    <location>
        <begin position="23"/>
        <end position="288"/>
    </location>
</feature>
<evidence type="ECO:0000256" key="2">
    <source>
        <dbReference type="SAM" id="SignalP"/>
    </source>
</evidence>
<dbReference type="EMBL" id="JALHLF010000114">
    <property type="protein sequence ID" value="MCJ2184556.1"/>
    <property type="molecule type" value="Genomic_DNA"/>
</dbReference>
<comment type="caution">
    <text evidence="4">The sequence shown here is derived from an EMBL/GenBank/DDBJ whole genome shotgun (WGS) entry which is preliminary data.</text>
</comment>
<accession>A0ABT0BHK9</accession>
<evidence type="ECO:0000313" key="4">
    <source>
        <dbReference type="EMBL" id="MCJ2184556.1"/>
    </source>
</evidence>
<evidence type="ECO:0000313" key="5">
    <source>
        <dbReference type="Proteomes" id="UP001162881"/>
    </source>
</evidence>
<evidence type="ECO:0000259" key="3">
    <source>
        <dbReference type="Pfam" id="PF13739"/>
    </source>
</evidence>
<dbReference type="Pfam" id="PF13739">
    <property type="entry name" value="PdaC"/>
    <property type="match status" value="1"/>
</dbReference>
<dbReference type="PROSITE" id="PS51257">
    <property type="entry name" value="PROKAR_LIPOPROTEIN"/>
    <property type="match status" value="1"/>
</dbReference>
<proteinExistence type="predicted"/>
<feature type="compositionally biased region" description="Polar residues" evidence="1">
    <location>
        <begin position="26"/>
        <end position="35"/>
    </location>
</feature>
<keyword evidence="5" id="KW-1185">Reference proteome</keyword>
<evidence type="ECO:0000256" key="1">
    <source>
        <dbReference type="SAM" id="MobiDB-lite"/>
    </source>
</evidence>
<feature type="region of interest" description="Disordered" evidence="1">
    <location>
        <begin position="24"/>
        <end position="67"/>
    </location>
</feature>
<dbReference type="Proteomes" id="UP001162881">
    <property type="component" value="Unassembled WGS sequence"/>
</dbReference>
<dbReference type="Gene3D" id="3.30.565.40">
    <property type="entry name" value="Fervidobacterium nodosum Rt17-B1 like"/>
    <property type="match status" value="1"/>
</dbReference>
<organism evidence="4 5">
    <name type="scientific">Novosphingobium organovorum</name>
    <dbReference type="NCBI Taxonomy" id="2930092"/>
    <lineage>
        <taxon>Bacteria</taxon>
        <taxon>Pseudomonadati</taxon>
        <taxon>Pseudomonadota</taxon>
        <taxon>Alphaproteobacteria</taxon>
        <taxon>Sphingomonadales</taxon>
        <taxon>Sphingomonadaceae</taxon>
        <taxon>Novosphingobium</taxon>
    </lineage>
</organism>
<reference evidence="4" key="1">
    <citation type="submission" date="2022-03" db="EMBL/GenBank/DDBJ databases">
        <title>Identification of a novel bacterium isolated from mangrove sediments.</title>
        <authorList>
            <person name="Pan X."/>
        </authorList>
    </citation>
    <scope>NUCLEOTIDE SEQUENCE</scope>
    <source>
        <strain evidence="4">B1949</strain>
    </source>
</reference>
<name>A0ABT0BHK9_9SPHN</name>
<gene>
    <name evidence="4" type="ORF">MTR62_17940</name>
</gene>
<keyword evidence="2" id="KW-0732">Signal</keyword>
<dbReference type="RefSeq" id="WP_244023508.1">
    <property type="nucleotide sequence ID" value="NZ_JALHLF010000114.1"/>
</dbReference>
<dbReference type="InterPro" id="IPR025303">
    <property type="entry name" value="PdaC"/>
</dbReference>